<dbReference type="OrthoDB" id="437584at2759"/>
<dbReference type="Proteomes" id="UP000785679">
    <property type="component" value="Unassembled WGS sequence"/>
</dbReference>
<dbReference type="GO" id="GO:0005886">
    <property type="term" value="C:plasma membrane"/>
    <property type="evidence" value="ECO:0007669"/>
    <property type="project" value="TreeGrafter"/>
</dbReference>
<gene>
    <name evidence="8" type="ORF">FGO68_gene12312</name>
</gene>
<evidence type="ECO:0000256" key="1">
    <source>
        <dbReference type="ARBA" id="ARBA00004141"/>
    </source>
</evidence>
<dbReference type="EMBL" id="RRYP01000338">
    <property type="protein sequence ID" value="TNV87578.1"/>
    <property type="molecule type" value="Genomic_DNA"/>
</dbReference>
<keyword evidence="3" id="KW-0677">Repeat</keyword>
<dbReference type="GO" id="GO:0098703">
    <property type="term" value="P:calcium ion import across plasma membrane"/>
    <property type="evidence" value="ECO:0007669"/>
    <property type="project" value="TreeGrafter"/>
</dbReference>
<sequence>MLSVRVAEQRFLSQIQHMELKEALKLVFSGNDGFLYVGTNNAILKFLIKTGSLIKRYPIPSIYSILISLQTNFEGTEAMILCKKSDSKVTSLLKITKMKEQVKDNILFTNESGLELRGRVSQDFKRVFLNNDEDNIYYEDNKQMQLTHFNHQNVFKVIEVPYKPAQTTQQLGDDLVIPVLQQNHSIQNTENTTTAFLCICSNPYDNFIKVLHSHESDFVVKIDRQVTNKNYSYMDIVYKDGEVKILSCRDEELFVDSFNLDQAFAAIASNSKPVIQNQYDTPFKSFEFQWPLLAFIFQNTSIMLLSMHIPKTIFRFALKNKNESIANITITHALELFYATINEQTQKFSVYKIAGTKNLLETGCENFATLDAEKKFTINWFHSPIFSYHLAEVNENPLYQLWIKSSSLKNARGKSDCRYFVLHKQALFTYVEGENLKLVAGDITHARYANEDTIYYEKIDPSKGSSTKWSVSLNRVSIVYSALRLEVVYEEKRPDAKIQNYSIDYSLNRIYILCKFRVGQQFDREMLILDASNFSILSRFDMSEAEMYGPFKAGIHFLINGNLYYQNSIARMDPLNAQHKLFTVYEDIIPIQGYQQMLFLSPKISIAQKKVLYIKKDRGNSALRTGIILPYLDERLIVFGEQSKGSSVWTIAEGTFMGLSAQSKIQGEANGDIPNAKILFDNSVHHDESQFVQPSVLPKQEEDSQLKRCSFLQRGINKVQIKRSTKNMLSEVEVQYRDQQRILHINHSEGKIFIYSIKGMLLNAMPFFNDLKISYGDCVASSQSGLVLVFRTSENLKYTVRKFDFRLGFQQILWEANILELIENDQKLLSLLLGDLAHQFANLKIASKEVPFTRKDSNNSQEQPLVNAGGGPNMITEIDQFAKQSMTGDSKDDQGTQNAIGEAEYLEKLSSALMNKFNFKIDVNNDGDIGFLLIEKRNKRFSSILNMIGKRLQNNLQQDDKKLRILLVAKQQQQTDISLKKTITSKRKVGTNGSSNLDGPTIQFFTNRSDFASATFIKKFIITREHLVFWNMQSIFLISHMNPHLSSKRSVLKTIDFKIPFKELKRNSISEVSIPGTNARDSVVVFKIKYTHNQANLIIWDLKGNIELDSYDVTCQSKVIFDANEEVYVLENDHIIMNDSGGRCFAYQLENSGYLDFIEESTDQIKIDRGLRIDRNHQNYMLIKDQLHISHSYLGILINEKNALKEYTNRTFDPLAFPYYFNQRSELHHYITDPQAIDLILQNYEERDSRLLDHILLITKERATPLHFAVVNDISKSLNLLLKKLSVVRVNNTDNFKDVFDNFLDYGFFADYLNVNYFQSTQMKSIQSMNIPRLSNSDEHGAIVVENNNTFVTQELFLTVVKDSAPNQPVTVKGFDLYWILNSEEGRNFLHKLSNHENVNFFTTEYIQTLITFLWGHFKRQIIIWVMIPYIAYFSFFIALIFYNEDYLERGQRSSEEPTIIGLCSALVLMIFYFKVILLRKCLTLGRYSVYSFWAWLNFVSNSLNLAIVIMVYQQSQDKELQIRRIEALASVLMWFRFLYFFRLIDQTAPLIRMIWQIIYDIRAFIFIFILIILAFANGFWVLSKNQIALSKDADPSELPYYTYRLSVLYVFLTAVGEYGVDNYSLGVEEENYLWALFILTVFFLSIVLLNMLIAIMGQSYERVSYFAQAQMMRERILLIMENFFLQKSGAFSKAKYLIAITPTQQENDEHNEAIIEEIRKAVLYLGQQKHLNEKHAD</sequence>
<feature type="transmembrane region" description="Helical" evidence="6">
    <location>
        <begin position="1422"/>
        <end position="1443"/>
    </location>
</feature>
<evidence type="ECO:0000256" key="6">
    <source>
        <dbReference type="SAM" id="Phobius"/>
    </source>
</evidence>
<evidence type="ECO:0000256" key="5">
    <source>
        <dbReference type="ARBA" id="ARBA00023136"/>
    </source>
</evidence>
<evidence type="ECO:0000313" key="8">
    <source>
        <dbReference type="EMBL" id="TNV87578.1"/>
    </source>
</evidence>
<keyword evidence="5 6" id="KW-0472">Membrane</keyword>
<feature type="transmembrane region" description="Helical" evidence="6">
    <location>
        <begin position="1491"/>
        <end position="1513"/>
    </location>
</feature>
<evidence type="ECO:0000256" key="3">
    <source>
        <dbReference type="ARBA" id="ARBA00022737"/>
    </source>
</evidence>
<comment type="caution">
    <text evidence="8">The sequence shown here is derived from an EMBL/GenBank/DDBJ whole genome shotgun (WGS) entry which is preliminary data.</text>
</comment>
<keyword evidence="4 6" id="KW-1133">Transmembrane helix</keyword>
<proteinExistence type="predicted"/>
<keyword evidence="2 6" id="KW-0812">Transmembrane</keyword>
<organism evidence="8 9">
    <name type="scientific">Halteria grandinella</name>
    <dbReference type="NCBI Taxonomy" id="5974"/>
    <lineage>
        <taxon>Eukaryota</taxon>
        <taxon>Sar</taxon>
        <taxon>Alveolata</taxon>
        <taxon>Ciliophora</taxon>
        <taxon>Intramacronucleata</taxon>
        <taxon>Spirotrichea</taxon>
        <taxon>Stichotrichia</taxon>
        <taxon>Sporadotrichida</taxon>
        <taxon>Halteriidae</taxon>
        <taxon>Halteria</taxon>
    </lineage>
</organism>
<name>A0A8J8P5F1_HALGN</name>
<dbReference type="Pfam" id="PF00520">
    <property type="entry name" value="Ion_trans"/>
    <property type="match status" value="1"/>
</dbReference>
<feature type="domain" description="Ion transport" evidence="7">
    <location>
        <begin position="1425"/>
        <end position="1663"/>
    </location>
</feature>
<dbReference type="PANTHER" id="PTHR10582:SF2">
    <property type="entry name" value="INACTIVE"/>
    <property type="match status" value="1"/>
</dbReference>
<dbReference type="InterPro" id="IPR024862">
    <property type="entry name" value="TRPV"/>
</dbReference>
<comment type="subcellular location">
    <subcellularLocation>
        <location evidence="1">Membrane</location>
        <topology evidence="1">Multi-pass membrane protein</topology>
    </subcellularLocation>
</comment>
<dbReference type="PANTHER" id="PTHR10582">
    <property type="entry name" value="TRANSIENT RECEPTOR POTENTIAL ION CHANNEL PROTEIN"/>
    <property type="match status" value="1"/>
</dbReference>
<evidence type="ECO:0000256" key="2">
    <source>
        <dbReference type="ARBA" id="ARBA00022692"/>
    </source>
</evidence>
<feature type="transmembrane region" description="Helical" evidence="6">
    <location>
        <begin position="1604"/>
        <end position="1621"/>
    </location>
</feature>
<evidence type="ECO:0000256" key="4">
    <source>
        <dbReference type="ARBA" id="ARBA00022989"/>
    </source>
</evidence>
<evidence type="ECO:0000313" key="9">
    <source>
        <dbReference type="Proteomes" id="UP000785679"/>
    </source>
</evidence>
<protein>
    <recommendedName>
        <fullName evidence="7">Ion transport domain-containing protein</fullName>
    </recommendedName>
</protein>
<evidence type="ECO:0000259" key="7">
    <source>
        <dbReference type="Pfam" id="PF00520"/>
    </source>
</evidence>
<dbReference type="InterPro" id="IPR005821">
    <property type="entry name" value="Ion_trans_dom"/>
</dbReference>
<feature type="transmembrane region" description="Helical" evidence="6">
    <location>
        <begin position="1525"/>
        <end position="1542"/>
    </location>
</feature>
<feature type="transmembrane region" description="Helical" evidence="6">
    <location>
        <begin position="1562"/>
        <end position="1583"/>
    </location>
</feature>
<feature type="transmembrane region" description="Helical" evidence="6">
    <location>
        <begin position="1459"/>
        <end position="1479"/>
    </location>
</feature>
<accession>A0A8J8P5F1</accession>
<keyword evidence="9" id="KW-1185">Reference proteome</keyword>
<dbReference type="GO" id="GO:0005216">
    <property type="term" value="F:monoatomic ion channel activity"/>
    <property type="evidence" value="ECO:0007669"/>
    <property type="project" value="InterPro"/>
</dbReference>
<feature type="transmembrane region" description="Helical" evidence="6">
    <location>
        <begin position="1633"/>
        <end position="1656"/>
    </location>
</feature>
<reference evidence="8" key="1">
    <citation type="submission" date="2019-06" db="EMBL/GenBank/DDBJ databases">
        <authorList>
            <person name="Zheng W."/>
        </authorList>
    </citation>
    <scope>NUCLEOTIDE SEQUENCE</scope>
    <source>
        <strain evidence="8">QDHG01</strain>
    </source>
</reference>